<dbReference type="PANTHER" id="PTHR32089">
    <property type="entry name" value="METHYL-ACCEPTING CHEMOTAXIS PROTEIN MCPB"/>
    <property type="match status" value="1"/>
</dbReference>
<dbReference type="InterPro" id="IPR004089">
    <property type="entry name" value="MCPsignal_dom"/>
</dbReference>
<keyword evidence="2 6" id="KW-1133">Transmembrane helix</keyword>
<evidence type="ECO:0000256" key="3">
    <source>
        <dbReference type="ARBA" id="ARBA00023224"/>
    </source>
</evidence>
<feature type="transmembrane region" description="Helical" evidence="6">
    <location>
        <begin position="196"/>
        <end position="219"/>
    </location>
</feature>
<dbReference type="PANTHER" id="PTHR32089:SF112">
    <property type="entry name" value="LYSOZYME-LIKE PROTEIN-RELATED"/>
    <property type="match status" value="1"/>
</dbReference>
<evidence type="ECO:0000256" key="4">
    <source>
        <dbReference type="ARBA" id="ARBA00029447"/>
    </source>
</evidence>
<dbReference type="InterPro" id="IPR024478">
    <property type="entry name" value="HlyB_4HB_MCP"/>
</dbReference>
<dbReference type="Pfam" id="PF12729">
    <property type="entry name" value="4HB_MCP_1"/>
    <property type="match status" value="1"/>
</dbReference>
<gene>
    <name evidence="9" type="ORF">EV385_2619</name>
</gene>
<dbReference type="GO" id="GO:0007165">
    <property type="term" value="P:signal transduction"/>
    <property type="evidence" value="ECO:0007669"/>
    <property type="project" value="UniProtKB-KW"/>
</dbReference>
<comment type="caution">
    <text evidence="9">The sequence shown here is derived from an EMBL/GenBank/DDBJ whole genome shotgun (WGS) entry which is preliminary data.</text>
</comment>
<evidence type="ECO:0000256" key="6">
    <source>
        <dbReference type="SAM" id="Phobius"/>
    </source>
</evidence>
<evidence type="ECO:0000259" key="8">
    <source>
        <dbReference type="PROSITE" id="PS50885"/>
    </source>
</evidence>
<sequence length="540" mass="56909">MRRILDSLTMSRMLTKLTIRRSLRIGFTVVVVLLVLPGLVSVVSLFQATGRIGSLADASVPGAQIVGRIDALMNKYRKEQWEYLALPAGDKDLAETAASMKEEDAEMKDLFAEYRKLPVEAHNLKALAAFEDHWNGYVQATAGEIGLADQGDKDAARDTFDDGKGGDLWDSLKGDLKSWRAASAKAAQADRDASRISAIVAFSLFGVLLAIAIAAAFTVRRTLSRRITTGLETLADAADGISRGDLAQRVETGTDDEIAQVASAFDRMVEYLTGMADVSQRLAAGQLAVNARPKSEQDRLGQAFAAMVANLNDSIGQVHVAAGALDEASQDLTEVSDGVRGATGEVVDNAGRQVTLVREAQQAAEQTVDLVTGGMATVQQLAQVMRELDSKSTEIGGIVEAITRIAGQTNLLALNASIEAARAGVHGSGFAVVAGEVRALAEESGNSAQSIANLVADIQRTSGDAVRMVDENARDAFERIASGTSSLRVALDEVGAFASANVQSTERMAAATAATASSVRQLGATADQLRGVAGRFSLQQ</sequence>
<evidence type="ECO:0000256" key="5">
    <source>
        <dbReference type="PROSITE-ProRule" id="PRU00284"/>
    </source>
</evidence>
<dbReference type="RefSeq" id="WP_165449461.1">
    <property type="nucleotide sequence ID" value="NZ_SHKY01000001.1"/>
</dbReference>
<feature type="domain" description="Methyl-accepting transducer" evidence="7">
    <location>
        <begin position="307"/>
        <end position="530"/>
    </location>
</feature>
<comment type="similarity">
    <text evidence="4">Belongs to the methyl-accepting chemotaxis (MCP) protein family.</text>
</comment>
<evidence type="ECO:0000259" key="7">
    <source>
        <dbReference type="PROSITE" id="PS50111"/>
    </source>
</evidence>
<dbReference type="InterPro" id="IPR003660">
    <property type="entry name" value="HAMP_dom"/>
</dbReference>
<reference evidence="9 10" key="1">
    <citation type="submission" date="2019-02" db="EMBL/GenBank/DDBJ databases">
        <title>Sequencing the genomes of 1000 actinobacteria strains.</title>
        <authorList>
            <person name="Klenk H.-P."/>
        </authorList>
    </citation>
    <scope>NUCLEOTIDE SEQUENCE [LARGE SCALE GENOMIC DNA]</scope>
    <source>
        <strain evidence="9 10">DSM 45162</strain>
    </source>
</reference>
<dbReference type="CDD" id="cd06225">
    <property type="entry name" value="HAMP"/>
    <property type="match status" value="1"/>
</dbReference>
<evidence type="ECO:0000313" key="10">
    <source>
        <dbReference type="Proteomes" id="UP000292564"/>
    </source>
</evidence>
<dbReference type="Pfam" id="PF00015">
    <property type="entry name" value="MCPsignal"/>
    <property type="match status" value="1"/>
</dbReference>
<evidence type="ECO:0000256" key="2">
    <source>
        <dbReference type="ARBA" id="ARBA00022989"/>
    </source>
</evidence>
<keyword evidence="3 5" id="KW-0807">Transducer</keyword>
<dbReference type="SMART" id="SM00304">
    <property type="entry name" value="HAMP"/>
    <property type="match status" value="1"/>
</dbReference>
<feature type="domain" description="HAMP" evidence="8">
    <location>
        <begin position="225"/>
        <end position="277"/>
    </location>
</feature>
<dbReference type="Gene3D" id="1.10.287.950">
    <property type="entry name" value="Methyl-accepting chemotaxis protein"/>
    <property type="match status" value="1"/>
</dbReference>
<dbReference type="EMBL" id="SHKY01000001">
    <property type="protein sequence ID" value="RZU50833.1"/>
    <property type="molecule type" value="Genomic_DNA"/>
</dbReference>
<keyword evidence="10" id="KW-1185">Reference proteome</keyword>
<dbReference type="PROSITE" id="PS50885">
    <property type="entry name" value="HAMP"/>
    <property type="match status" value="1"/>
</dbReference>
<dbReference type="Gene3D" id="6.10.340.10">
    <property type="match status" value="1"/>
</dbReference>
<evidence type="ECO:0000256" key="1">
    <source>
        <dbReference type="ARBA" id="ARBA00022692"/>
    </source>
</evidence>
<protein>
    <submittedName>
        <fullName evidence="9">Methyl-accepting chemotaxis sensory transducer</fullName>
    </submittedName>
</protein>
<keyword evidence="1 6" id="KW-0812">Transmembrane</keyword>
<dbReference type="PROSITE" id="PS50111">
    <property type="entry name" value="CHEMOTAXIS_TRANSDUC_2"/>
    <property type="match status" value="1"/>
</dbReference>
<dbReference type="SMART" id="SM00283">
    <property type="entry name" value="MA"/>
    <property type="match status" value="1"/>
</dbReference>
<dbReference type="SUPFAM" id="SSF58104">
    <property type="entry name" value="Methyl-accepting chemotaxis protein (MCP) signaling domain"/>
    <property type="match status" value="1"/>
</dbReference>
<dbReference type="AlphaFoldDB" id="A0A4Q7ZKH4"/>
<organism evidence="9 10">
    <name type="scientific">Krasilnikovia cinnamomea</name>
    <dbReference type="NCBI Taxonomy" id="349313"/>
    <lineage>
        <taxon>Bacteria</taxon>
        <taxon>Bacillati</taxon>
        <taxon>Actinomycetota</taxon>
        <taxon>Actinomycetes</taxon>
        <taxon>Micromonosporales</taxon>
        <taxon>Micromonosporaceae</taxon>
        <taxon>Krasilnikovia</taxon>
    </lineage>
</organism>
<name>A0A4Q7ZKH4_9ACTN</name>
<dbReference type="Proteomes" id="UP000292564">
    <property type="component" value="Unassembled WGS sequence"/>
</dbReference>
<evidence type="ECO:0000313" key="9">
    <source>
        <dbReference type="EMBL" id="RZU50833.1"/>
    </source>
</evidence>
<proteinExistence type="inferred from homology"/>
<dbReference type="GO" id="GO:0016020">
    <property type="term" value="C:membrane"/>
    <property type="evidence" value="ECO:0007669"/>
    <property type="project" value="InterPro"/>
</dbReference>
<accession>A0A4Q7ZKH4</accession>
<keyword evidence="6" id="KW-0472">Membrane</keyword>
<dbReference type="Pfam" id="PF00672">
    <property type="entry name" value="HAMP"/>
    <property type="match status" value="1"/>
</dbReference>